<dbReference type="Gene3D" id="3.30.70.270">
    <property type="match status" value="1"/>
</dbReference>
<keyword evidence="4" id="KW-1185">Reference proteome</keyword>
<dbReference type="AlphaFoldDB" id="A0A0B7GT14"/>
<dbReference type="InterPro" id="IPR029787">
    <property type="entry name" value="Nucleotide_cyclase"/>
</dbReference>
<protein>
    <submittedName>
        <fullName evidence="3">Diguanylate cyclase (GGDEF) domain protein</fullName>
    </submittedName>
</protein>
<feature type="domain" description="GGDEF" evidence="2">
    <location>
        <begin position="37"/>
        <end position="169"/>
    </location>
</feature>
<dbReference type="InterPro" id="IPR035919">
    <property type="entry name" value="EAL_sf"/>
</dbReference>
<dbReference type="InterPro" id="IPR000160">
    <property type="entry name" value="GGDEF_dom"/>
</dbReference>
<dbReference type="PROSITE" id="PS50887">
    <property type="entry name" value="GGDEF"/>
    <property type="match status" value="1"/>
</dbReference>
<evidence type="ECO:0000313" key="4">
    <source>
        <dbReference type="Proteomes" id="UP000042527"/>
    </source>
</evidence>
<sequence>MRKTKSIHADKKIPIRINHDITQQLPLVFQTLKDSDKVVYFLYIDIDSFKTINEVWGHFAGDHLIEDVADIISSCLNYEDSAFHIGGDEFSVFHGGSKESALALADTILEKVSNTNFIWNENTFNICVSIGIVPITCSTAREQDVINAAQQATLEAYQTGGNAFKLFSPLEMKTYSTKNVGLWLQKIQNAVDNDGFVLYKQEIAPLNKELPNKKYEILLRMKDTDGSIIPPDSFIPAAEKYNMIYLIARWVIKHVFASVAKMKEIDHPDKNSVFQY</sequence>
<proteinExistence type="predicted"/>
<dbReference type="CDD" id="cd01949">
    <property type="entry name" value="GGDEF"/>
    <property type="match status" value="1"/>
</dbReference>
<dbReference type="RefSeq" id="WP_024753491.1">
    <property type="nucleotide sequence ID" value="NZ_CDNC01000014.1"/>
</dbReference>
<evidence type="ECO:0000259" key="2">
    <source>
        <dbReference type="PROSITE" id="PS50887"/>
    </source>
</evidence>
<dbReference type="SUPFAM" id="SSF141868">
    <property type="entry name" value="EAL domain-like"/>
    <property type="match status" value="1"/>
</dbReference>
<evidence type="ECO:0000313" key="3">
    <source>
        <dbReference type="EMBL" id="CEM61784.1"/>
    </source>
</evidence>
<dbReference type="Pfam" id="PF00563">
    <property type="entry name" value="EAL"/>
    <property type="match status" value="1"/>
</dbReference>
<dbReference type="InterPro" id="IPR001633">
    <property type="entry name" value="EAL_dom"/>
</dbReference>
<dbReference type="GO" id="GO:0071111">
    <property type="term" value="F:cyclic-guanylate-specific phosphodiesterase activity"/>
    <property type="evidence" value="ECO:0007669"/>
    <property type="project" value="InterPro"/>
</dbReference>
<dbReference type="GeneID" id="80426779"/>
<dbReference type="InterPro" id="IPR043128">
    <property type="entry name" value="Rev_trsase/Diguanyl_cyclase"/>
</dbReference>
<dbReference type="Gene3D" id="3.20.20.450">
    <property type="entry name" value="EAL domain"/>
    <property type="match status" value="1"/>
</dbReference>
<dbReference type="EMBL" id="CDNC01000014">
    <property type="protein sequence ID" value="CEM61784.1"/>
    <property type="molecule type" value="Genomic_DNA"/>
</dbReference>
<reference evidence="4" key="1">
    <citation type="submission" date="2015-01" db="EMBL/GenBank/DDBJ databases">
        <authorList>
            <person name="Manzoor Shahid"/>
            <person name="Zubair Saima"/>
        </authorList>
    </citation>
    <scope>NUCLEOTIDE SEQUENCE [LARGE SCALE GENOMIC DNA]</scope>
    <source>
        <strain evidence="4">V1</strain>
    </source>
</reference>
<dbReference type="SUPFAM" id="SSF55073">
    <property type="entry name" value="Nucleotide cyclase"/>
    <property type="match status" value="1"/>
</dbReference>
<dbReference type="PANTHER" id="PTHR33121:SF23">
    <property type="entry name" value="CYCLIC DI-GMP PHOSPHODIESTERASE PDEB"/>
    <property type="match status" value="1"/>
</dbReference>
<accession>A0A0B7GT14</accession>
<dbReference type="InterPro" id="IPR050706">
    <property type="entry name" value="Cyclic-di-GMP_PDE-like"/>
</dbReference>
<dbReference type="OrthoDB" id="9779586at2"/>
<name>A0A0B7GT14_TREPH</name>
<evidence type="ECO:0000259" key="1">
    <source>
        <dbReference type="PROSITE" id="PS50883"/>
    </source>
</evidence>
<dbReference type="SMART" id="SM00267">
    <property type="entry name" value="GGDEF"/>
    <property type="match status" value="1"/>
</dbReference>
<dbReference type="NCBIfam" id="TIGR00254">
    <property type="entry name" value="GGDEF"/>
    <property type="match status" value="1"/>
</dbReference>
<dbReference type="Pfam" id="PF00990">
    <property type="entry name" value="GGDEF"/>
    <property type="match status" value="1"/>
</dbReference>
<feature type="domain" description="EAL" evidence="1">
    <location>
        <begin position="180"/>
        <end position="276"/>
    </location>
</feature>
<gene>
    <name evidence="3" type="ORF">TPHV1_210017</name>
</gene>
<dbReference type="PROSITE" id="PS50883">
    <property type="entry name" value="EAL"/>
    <property type="match status" value="1"/>
</dbReference>
<dbReference type="Proteomes" id="UP000042527">
    <property type="component" value="Unassembled WGS sequence"/>
</dbReference>
<organism evidence="3 4">
    <name type="scientific">Treponema phagedenis</name>
    <dbReference type="NCBI Taxonomy" id="162"/>
    <lineage>
        <taxon>Bacteria</taxon>
        <taxon>Pseudomonadati</taxon>
        <taxon>Spirochaetota</taxon>
        <taxon>Spirochaetia</taxon>
        <taxon>Spirochaetales</taxon>
        <taxon>Treponemataceae</taxon>
        <taxon>Treponema</taxon>
    </lineage>
</organism>
<dbReference type="PANTHER" id="PTHR33121">
    <property type="entry name" value="CYCLIC DI-GMP PHOSPHODIESTERASE PDEF"/>
    <property type="match status" value="1"/>
</dbReference>